<organism evidence="5 6">
    <name type="scientific">Pandoraea terrae</name>
    <dbReference type="NCBI Taxonomy" id="1537710"/>
    <lineage>
        <taxon>Bacteria</taxon>
        <taxon>Pseudomonadati</taxon>
        <taxon>Pseudomonadota</taxon>
        <taxon>Betaproteobacteria</taxon>
        <taxon>Burkholderiales</taxon>
        <taxon>Burkholderiaceae</taxon>
        <taxon>Pandoraea</taxon>
    </lineage>
</organism>
<dbReference type="Proteomes" id="UP000414233">
    <property type="component" value="Unassembled WGS sequence"/>
</dbReference>
<dbReference type="AlphaFoldDB" id="A0A5E4TBJ3"/>
<dbReference type="Pfam" id="PF17782">
    <property type="entry name" value="WHD_DprA"/>
    <property type="match status" value="1"/>
</dbReference>
<dbReference type="Pfam" id="PF02481">
    <property type="entry name" value="DNA_processg_A"/>
    <property type="match status" value="1"/>
</dbReference>
<evidence type="ECO:0000256" key="2">
    <source>
        <dbReference type="SAM" id="MobiDB-lite"/>
    </source>
</evidence>
<dbReference type="SUPFAM" id="SSF102405">
    <property type="entry name" value="MCP/YpsA-like"/>
    <property type="match status" value="1"/>
</dbReference>
<feature type="domain" description="Smf/DprA SLOG" evidence="3">
    <location>
        <begin position="146"/>
        <end position="354"/>
    </location>
</feature>
<accession>A0A5E4TBJ3</accession>
<dbReference type="PANTHER" id="PTHR43022">
    <property type="entry name" value="PROTEIN SMF"/>
    <property type="match status" value="1"/>
</dbReference>
<proteinExistence type="inferred from homology"/>
<reference evidence="5 6" key="1">
    <citation type="submission" date="2019-08" db="EMBL/GenBank/DDBJ databases">
        <authorList>
            <person name="Peeters C."/>
        </authorList>
    </citation>
    <scope>NUCLEOTIDE SEQUENCE [LARGE SCALE GENOMIC DNA]</scope>
    <source>
        <strain evidence="5 6">LMG 30175</strain>
    </source>
</reference>
<dbReference type="NCBIfam" id="TIGR00732">
    <property type="entry name" value="dprA"/>
    <property type="match status" value="1"/>
</dbReference>
<protein>
    <submittedName>
        <fullName evidence="5">DNA processing protein DprA</fullName>
    </submittedName>
</protein>
<dbReference type="InterPro" id="IPR041614">
    <property type="entry name" value="DprA_WH"/>
</dbReference>
<comment type="similarity">
    <text evidence="1">Belongs to the DprA/Smf family.</text>
</comment>
<name>A0A5E4TBJ3_9BURK</name>
<feature type="compositionally biased region" description="Pro residues" evidence="2">
    <location>
        <begin position="358"/>
        <end position="367"/>
    </location>
</feature>
<dbReference type="Gene3D" id="3.40.50.450">
    <property type="match status" value="1"/>
</dbReference>
<keyword evidence="6" id="KW-1185">Reference proteome</keyword>
<dbReference type="InterPro" id="IPR057666">
    <property type="entry name" value="DrpA_SLOG"/>
</dbReference>
<evidence type="ECO:0000256" key="1">
    <source>
        <dbReference type="ARBA" id="ARBA00006525"/>
    </source>
</evidence>
<feature type="region of interest" description="Disordered" evidence="2">
    <location>
        <begin position="356"/>
        <end position="379"/>
    </location>
</feature>
<dbReference type="EMBL" id="CABPRZ010000004">
    <property type="protein sequence ID" value="VVD85157.1"/>
    <property type="molecule type" value="Genomic_DNA"/>
</dbReference>
<dbReference type="InterPro" id="IPR036388">
    <property type="entry name" value="WH-like_DNA-bd_sf"/>
</dbReference>
<evidence type="ECO:0000259" key="4">
    <source>
        <dbReference type="Pfam" id="PF17782"/>
    </source>
</evidence>
<dbReference type="Gene3D" id="1.10.10.10">
    <property type="entry name" value="Winged helix-like DNA-binding domain superfamily/Winged helix DNA-binding domain"/>
    <property type="match status" value="1"/>
</dbReference>
<dbReference type="InterPro" id="IPR003488">
    <property type="entry name" value="DprA"/>
</dbReference>
<evidence type="ECO:0000313" key="5">
    <source>
        <dbReference type="EMBL" id="VVD85157.1"/>
    </source>
</evidence>
<feature type="domain" description="DprA winged helix" evidence="4">
    <location>
        <begin position="370"/>
        <end position="429"/>
    </location>
</feature>
<dbReference type="PANTHER" id="PTHR43022:SF1">
    <property type="entry name" value="PROTEIN SMF"/>
    <property type="match status" value="1"/>
</dbReference>
<gene>
    <name evidence="5" type="primary">dprA_1</name>
    <name evidence="5" type="ORF">PTE30175_01263</name>
</gene>
<evidence type="ECO:0000313" key="6">
    <source>
        <dbReference type="Proteomes" id="UP000414233"/>
    </source>
</evidence>
<sequence length="435" mass="44217">MPHCGCGAIAAESSGGPPANSLAAPLGPPVNAYRMMKNFSTAPLSAQIAAPAALSSHAVTAGVRASAGEIRDWLRLTLTPELGAAAVRRLLAAFGVPARVFAQSAEVLARVVPAAAARRILAPPTPATVAQITRTVAWAAQPGCAVLTLADSGYPPALLALPDPPPVLYCLGDTTRLARDMVAIVGSRRATPQGTRNAAAFAQALGERGLTIVSGLARGIDAAAHEGSLATPGGTVAVVGTGVDVVYPPSNGPLTARISQAGAVISEFALGTPPRPDHFPRRNRLIAALGRVTLVIEAAQCSGSLITARLAAELGRDVLALPGSIHAPQSAGCHALIRDGATLAAAPDDILEALGWPATPPRPPGTPDTPARPAAQQDTAGADAVLEALGYDPVSIDTLCTRTAMSAADMQQRLVSLELDAQVARLPGGRYQRIV</sequence>
<evidence type="ECO:0000259" key="3">
    <source>
        <dbReference type="Pfam" id="PF02481"/>
    </source>
</evidence>
<dbReference type="GO" id="GO:0009294">
    <property type="term" value="P:DNA-mediated transformation"/>
    <property type="evidence" value="ECO:0007669"/>
    <property type="project" value="InterPro"/>
</dbReference>